<dbReference type="AlphaFoldDB" id="A0A183E1T5"/>
<reference evidence="3 4" key="2">
    <citation type="submission" date="2018-11" db="EMBL/GenBank/DDBJ databases">
        <authorList>
            <consortium name="Pathogen Informatics"/>
        </authorList>
    </citation>
    <scope>NUCLEOTIDE SEQUENCE [LARGE SCALE GENOMIC DNA]</scope>
</reference>
<proteinExistence type="inferred from homology"/>
<dbReference type="WBParaSite" id="GPUH_0001494601-mRNA-1">
    <property type="protein sequence ID" value="GPUH_0001494601-mRNA-1"/>
    <property type="gene ID" value="GPUH_0001494601"/>
</dbReference>
<dbReference type="EMBL" id="UYRT01081814">
    <property type="protein sequence ID" value="VDN25028.1"/>
    <property type="molecule type" value="Genomic_DNA"/>
</dbReference>
<evidence type="ECO:0000313" key="5">
    <source>
        <dbReference type="WBParaSite" id="GPUH_0001494601-mRNA-1"/>
    </source>
</evidence>
<dbReference type="InterPro" id="IPR038499">
    <property type="entry name" value="BRO1_sf"/>
</dbReference>
<dbReference type="PANTHER" id="PTHR23032:SF13">
    <property type="entry name" value="BRO1 DOMAIN-CONTAINING PROTEIN BROX"/>
    <property type="match status" value="1"/>
</dbReference>
<dbReference type="InterPro" id="IPR038898">
    <property type="entry name" value="BROX"/>
</dbReference>
<comment type="similarity">
    <text evidence="1">Belongs to the BROX family.</text>
</comment>
<evidence type="ECO:0000259" key="2">
    <source>
        <dbReference type="PROSITE" id="PS51180"/>
    </source>
</evidence>
<accession>A0A183E1T5</accession>
<name>A0A183E1T5_9BILA</name>
<keyword evidence="4" id="KW-1185">Reference proteome</keyword>
<dbReference type="OrthoDB" id="10266451at2759"/>
<dbReference type="SMART" id="SM01041">
    <property type="entry name" value="BRO1"/>
    <property type="match status" value="1"/>
</dbReference>
<protein>
    <submittedName>
        <fullName evidence="5">BRO1 domain-containing protein</fullName>
    </submittedName>
</protein>
<feature type="domain" description="BRO1" evidence="2">
    <location>
        <begin position="1"/>
        <end position="304"/>
    </location>
</feature>
<reference evidence="5" key="1">
    <citation type="submission" date="2016-06" db="UniProtKB">
        <authorList>
            <consortium name="WormBaseParasite"/>
        </authorList>
    </citation>
    <scope>IDENTIFICATION</scope>
</reference>
<evidence type="ECO:0000256" key="1">
    <source>
        <dbReference type="ARBA" id="ARBA00008901"/>
    </source>
</evidence>
<dbReference type="Gene3D" id="1.25.40.280">
    <property type="entry name" value="alix/aip1 like domains"/>
    <property type="match status" value="2"/>
</dbReference>
<evidence type="ECO:0000313" key="4">
    <source>
        <dbReference type="Proteomes" id="UP000271098"/>
    </source>
</evidence>
<dbReference type="PANTHER" id="PTHR23032">
    <property type="entry name" value="BRO1 DOMAIN-CONTAINING PROTEIN BROX"/>
    <property type="match status" value="1"/>
</dbReference>
<evidence type="ECO:0000313" key="3">
    <source>
        <dbReference type="EMBL" id="VDN25028.1"/>
    </source>
</evidence>
<dbReference type="PROSITE" id="PS51180">
    <property type="entry name" value="BRO1"/>
    <property type="match status" value="1"/>
</dbReference>
<dbReference type="Proteomes" id="UP000271098">
    <property type="component" value="Unassembled WGS sequence"/>
</dbReference>
<dbReference type="InterPro" id="IPR004328">
    <property type="entry name" value="BRO1_dom"/>
</dbReference>
<gene>
    <name evidence="3" type="ORF">GPUH_LOCUS14927</name>
</gene>
<dbReference type="Pfam" id="PF03097">
    <property type="entry name" value="BRO1"/>
    <property type="match status" value="1"/>
</dbReference>
<organism evidence="5">
    <name type="scientific">Gongylonema pulchrum</name>
    <dbReference type="NCBI Taxonomy" id="637853"/>
    <lineage>
        <taxon>Eukaryota</taxon>
        <taxon>Metazoa</taxon>
        <taxon>Ecdysozoa</taxon>
        <taxon>Nematoda</taxon>
        <taxon>Chromadorea</taxon>
        <taxon>Rhabditida</taxon>
        <taxon>Spirurina</taxon>
        <taxon>Spiruromorpha</taxon>
        <taxon>Spiruroidea</taxon>
        <taxon>Gongylonematidae</taxon>
        <taxon>Gongylonema</taxon>
    </lineage>
</organism>
<sequence>MAHWFHRNPIKATEHVGFELKSILTTPQTSRICSELRLRRDHLLEHFRDASNDLDTLDDDFKQYLALFAGFVVAIDGADVSMSKASKLSPVLRFRWTSSMLGTTASEVNESWFEVLNMCVNMALWLSKHAAWIAAKDEVFEGDAKKSHTCLRRAAGILMFVQQNTCRVGGLSAIAGSDFDGAVLSAYINQFTAEAQEITVARAIELKHSPSLISALAHETSEIFAKAGLSAKPESHLFFRRIRPLLERHMQKAERENGLIYHQKIPDICPEPEGKPTFGLVEAEPFILPPVSPLMIVSTDAFGV</sequence>